<dbReference type="SMART" id="SM00356">
    <property type="entry name" value="ZnF_C3H1"/>
    <property type="match status" value="1"/>
</dbReference>
<organism evidence="11">
    <name type="scientific">Cuerna arida</name>
    <dbReference type="NCBI Taxonomy" id="1464854"/>
    <lineage>
        <taxon>Eukaryota</taxon>
        <taxon>Metazoa</taxon>
        <taxon>Ecdysozoa</taxon>
        <taxon>Arthropoda</taxon>
        <taxon>Hexapoda</taxon>
        <taxon>Insecta</taxon>
        <taxon>Pterygota</taxon>
        <taxon>Neoptera</taxon>
        <taxon>Paraneoptera</taxon>
        <taxon>Hemiptera</taxon>
        <taxon>Auchenorrhyncha</taxon>
        <taxon>Membracoidea</taxon>
        <taxon>Cicadellidae</taxon>
        <taxon>Cicadellinae</taxon>
        <taxon>Proconiini</taxon>
        <taxon>Cuerna</taxon>
    </lineage>
</organism>
<proteinExistence type="predicted"/>
<comment type="subcellular location">
    <subcellularLocation>
        <location evidence="1">Nucleus membrane</location>
        <topology evidence="1">Peripheral membrane protein</topology>
        <orientation evidence="1">Cytoplasmic side</orientation>
    </subcellularLocation>
</comment>
<dbReference type="SUPFAM" id="SSF90229">
    <property type="entry name" value="CCCH zinc finger"/>
    <property type="match status" value="1"/>
</dbReference>
<protein>
    <recommendedName>
        <fullName evidence="7">Nucleoporin NUP42</fullName>
    </recommendedName>
    <alternativeName>
        <fullName evidence="8">Nucleoporin-like protein 2</fullName>
    </alternativeName>
</protein>
<keyword evidence="5" id="KW-0539">Nucleus</keyword>
<evidence type="ECO:0000256" key="1">
    <source>
        <dbReference type="ARBA" id="ARBA00004335"/>
    </source>
</evidence>
<evidence type="ECO:0000256" key="9">
    <source>
        <dbReference type="PROSITE-ProRule" id="PRU00723"/>
    </source>
</evidence>
<evidence type="ECO:0000256" key="5">
    <source>
        <dbReference type="ARBA" id="ARBA00023242"/>
    </source>
</evidence>
<dbReference type="Gene3D" id="4.10.1000.10">
    <property type="entry name" value="Zinc finger, CCCH-type"/>
    <property type="match status" value="1"/>
</dbReference>
<dbReference type="PROSITE" id="PS50103">
    <property type="entry name" value="ZF_C3H1"/>
    <property type="match status" value="1"/>
</dbReference>
<comment type="function">
    <text evidence="6">Required for the export of mRNAs containing poly(A) tails from the nucleus into the cytoplasm.</text>
</comment>
<keyword evidence="3 9" id="KW-0863">Zinc-finger</keyword>
<evidence type="ECO:0000256" key="2">
    <source>
        <dbReference type="ARBA" id="ARBA00022723"/>
    </source>
</evidence>
<evidence type="ECO:0000256" key="7">
    <source>
        <dbReference type="ARBA" id="ARBA00039886"/>
    </source>
</evidence>
<keyword evidence="2 9" id="KW-0479">Metal-binding</keyword>
<evidence type="ECO:0000256" key="6">
    <source>
        <dbReference type="ARBA" id="ARBA00037262"/>
    </source>
</evidence>
<name>A0A1B6GGB1_9HEMI</name>
<dbReference type="PANTHER" id="PTHR46527:SF1">
    <property type="entry name" value="NUCLEOPORIN NUP42"/>
    <property type="match status" value="1"/>
</dbReference>
<dbReference type="EMBL" id="GECZ01008290">
    <property type="protein sequence ID" value="JAS61479.1"/>
    <property type="molecule type" value="Transcribed_RNA"/>
</dbReference>
<dbReference type="Pfam" id="PF00642">
    <property type="entry name" value="zf-CCCH"/>
    <property type="match status" value="1"/>
</dbReference>
<sequence length="309" mass="34830">MVVCKYFMAGYCKYGSRCKFEHVSPYDRRYDNQGNTDSTGDRPTGISILKGGNASFGNKEFENNFITPSNQQISFSQSPQVTNPSLKYNIQEIMQVILKDVSHLEKGSQWQLSSYCPLKDLTNMPGLDDQSPEELRWECYRALQNGTLPLYQAFVQQLYAQVAKVYNDLKKKDTGYTIIERWLREGQGGYAPTQNNLPPSLGQTSFTDAPQMFPPVNTQAVMNSSFSFALPQHEPVSVQTYQPGTSVFGGNQAQQQQQQQLWSISTPVDSSAYTPLEEVYETDMEAFKADKFVFGAIPIRPPPKDLCKV</sequence>
<dbReference type="InterPro" id="IPR036855">
    <property type="entry name" value="Znf_CCCH_sf"/>
</dbReference>
<dbReference type="PANTHER" id="PTHR46527">
    <property type="entry name" value="NUCLEOPORIN-LIKE PROTEIN 2"/>
    <property type="match status" value="1"/>
</dbReference>
<feature type="domain" description="C3H1-type" evidence="10">
    <location>
        <begin position="1"/>
        <end position="25"/>
    </location>
</feature>
<feature type="zinc finger region" description="C3H1-type" evidence="9">
    <location>
        <begin position="1"/>
        <end position="25"/>
    </location>
</feature>
<evidence type="ECO:0000256" key="8">
    <source>
        <dbReference type="ARBA" id="ARBA00042384"/>
    </source>
</evidence>
<evidence type="ECO:0000256" key="3">
    <source>
        <dbReference type="ARBA" id="ARBA00022771"/>
    </source>
</evidence>
<evidence type="ECO:0000259" key="10">
    <source>
        <dbReference type="PROSITE" id="PS50103"/>
    </source>
</evidence>
<evidence type="ECO:0000256" key="4">
    <source>
        <dbReference type="ARBA" id="ARBA00022833"/>
    </source>
</evidence>
<accession>A0A1B6GGB1</accession>
<dbReference type="InterPro" id="IPR051767">
    <property type="entry name" value="Nucleoporin_NUP42"/>
</dbReference>
<evidence type="ECO:0000313" key="11">
    <source>
        <dbReference type="EMBL" id="JAS61479.1"/>
    </source>
</evidence>
<dbReference type="GO" id="GO:0031965">
    <property type="term" value="C:nuclear membrane"/>
    <property type="evidence" value="ECO:0007669"/>
    <property type="project" value="UniProtKB-SubCell"/>
</dbReference>
<dbReference type="GO" id="GO:0008270">
    <property type="term" value="F:zinc ion binding"/>
    <property type="evidence" value="ECO:0007669"/>
    <property type="project" value="UniProtKB-KW"/>
</dbReference>
<dbReference type="AlphaFoldDB" id="A0A1B6GGB1"/>
<reference evidence="11" key="1">
    <citation type="submission" date="2015-11" db="EMBL/GenBank/DDBJ databases">
        <title>De novo transcriptome assembly of four potential Pierce s Disease insect vectors from Arizona vineyards.</title>
        <authorList>
            <person name="Tassone E.E."/>
        </authorList>
    </citation>
    <scope>NUCLEOTIDE SEQUENCE</scope>
</reference>
<gene>
    <name evidence="11" type="ORF">g.13499</name>
</gene>
<keyword evidence="4 9" id="KW-0862">Zinc</keyword>
<dbReference type="InterPro" id="IPR000571">
    <property type="entry name" value="Znf_CCCH"/>
</dbReference>